<sequence>MNELRRELRLEQIISGGQTGVDRAALDVAIRLGIPHGGWCPRGRWAEDGAIPDRYRLRETPAAEPEQRTEWNVRDSDGTVIFSIAPRLTGGSAYTLWMAGRWGKPCLHLARASHPVPEAARQLRHFLTEHGIRVLNVAGPRSSVEPEVAEYAAAVLEMALVGRRQSPDEGSDTRPGRV</sequence>
<dbReference type="Pfam" id="PF12694">
    <property type="entry name" value="cpYpsA"/>
    <property type="match status" value="1"/>
</dbReference>
<dbReference type="Proteomes" id="UP000477311">
    <property type="component" value="Unassembled WGS sequence"/>
</dbReference>
<accession>A0A6M1RWE4</accession>
<dbReference type="AlphaFoldDB" id="A0A6M1RWE4"/>
<proteinExistence type="predicted"/>
<dbReference type="InterPro" id="IPR024755">
    <property type="entry name" value="cpYpsA"/>
</dbReference>
<protein>
    <submittedName>
        <fullName evidence="1">Molybdenum cofactor carrier</fullName>
    </submittedName>
</protein>
<dbReference type="EMBL" id="JAAKYA010000066">
    <property type="protein sequence ID" value="NGO39694.1"/>
    <property type="molecule type" value="Genomic_DNA"/>
</dbReference>
<organism evidence="1 2">
    <name type="scientific">Limisphaera ngatamarikiensis</name>
    <dbReference type="NCBI Taxonomy" id="1324935"/>
    <lineage>
        <taxon>Bacteria</taxon>
        <taxon>Pseudomonadati</taxon>
        <taxon>Verrucomicrobiota</taxon>
        <taxon>Verrucomicrobiia</taxon>
        <taxon>Limisphaerales</taxon>
        <taxon>Limisphaeraceae</taxon>
        <taxon>Limisphaera</taxon>
    </lineage>
</organism>
<gene>
    <name evidence="1" type="ORF">G4L39_09850</name>
</gene>
<evidence type="ECO:0000313" key="2">
    <source>
        <dbReference type="Proteomes" id="UP000477311"/>
    </source>
</evidence>
<keyword evidence="2" id="KW-1185">Reference proteome</keyword>
<dbReference type="Gene3D" id="3.40.50.450">
    <property type="match status" value="1"/>
</dbReference>
<dbReference type="RefSeq" id="WP_165107865.1">
    <property type="nucleotide sequence ID" value="NZ_JAAKYA010000066.1"/>
</dbReference>
<reference evidence="1 2" key="1">
    <citation type="submission" date="2020-02" db="EMBL/GenBank/DDBJ databases">
        <title>Draft genome sequence of Limisphaera ngatamarikiensis NGM72.4T, a thermophilic Verrucomicrobia grouped in subdivision 3.</title>
        <authorList>
            <person name="Carere C.R."/>
            <person name="Steen J."/>
            <person name="Hugenholtz P."/>
            <person name="Stott M.B."/>
        </authorList>
    </citation>
    <scope>NUCLEOTIDE SEQUENCE [LARGE SCALE GENOMIC DNA]</scope>
    <source>
        <strain evidence="1 2">NGM72.4</strain>
    </source>
</reference>
<evidence type="ECO:0000313" key="1">
    <source>
        <dbReference type="EMBL" id="NGO39694.1"/>
    </source>
</evidence>
<comment type="caution">
    <text evidence="1">The sequence shown here is derived from an EMBL/GenBank/DDBJ whole genome shotgun (WGS) entry which is preliminary data.</text>
</comment>
<name>A0A6M1RWE4_9BACT</name>